<name>A0A964XKJ1_9ACTN</name>
<keyword evidence="2 4" id="KW-0547">Nucleotide-binding</keyword>
<dbReference type="NCBIfam" id="NF005543">
    <property type="entry name" value="PRK07206.1"/>
    <property type="match status" value="1"/>
</dbReference>
<gene>
    <name evidence="7" type="ORF">GUY60_04765</name>
</gene>
<evidence type="ECO:0000256" key="2">
    <source>
        <dbReference type="ARBA" id="ARBA00022741"/>
    </source>
</evidence>
<dbReference type="InterPro" id="IPR011761">
    <property type="entry name" value="ATP-grasp"/>
</dbReference>
<dbReference type="InterPro" id="IPR052032">
    <property type="entry name" value="ATP-dep_AA_Ligase"/>
</dbReference>
<dbReference type="GO" id="GO:0005524">
    <property type="term" value="F:ATP binding"/>
    <property type="evidence" value="ECO:0007669"/>
    <property type="project" value="UniProtKB-UniRule"/>
</dbReference>
<dbReference type="GO" id="GO:0016874">
    <property type="term" value="F:ligase activity"/>
    <property type="evidence" value="ECO:0007669"/>
    <property type="project" value="UniProtKB-KW"/>
</dbReference>
<organism evidence="7 8">
    <name type="scientific">Streptomyces boluensis</name>
    <dbReference type="NCBI Taxonomy" id="1775135"/>
    <lineage>
        <taxon>Bacteria</taxon>
        <taxon>Bacillati</taxon>
        <taxon>Actinomycetota</taxon>
        <taxon>Actinomycetes</taxon>
        <taxon>Kitasatosporales</taxon>
        <taxon>Streptomycetaceae</taxon>
        <taxon>Streptomyces</taxon>
    </lineage>
</organism>
<evidence type="ECO:0000256" key="3">
    <source>
        <dbReference type="ARBA" id="ARBA00022840"/>
    </source>
</evidence>
<dbReference type="EMBL" id="JAAAHS010000019">
    <property type="protein sequence ID" value="NBE50752.1"/>
    <property type="molecule type" value="Genomic_DNA"/>
</dbReference>
<dbReference type="RefSeq" id="WP_161694085.1">
    <property type="nucleotide sequence ID" value="NZ_JAAAHS010000019.1"/>
</dbReference>
<evidence type="ECO:0000256" key="5">
    <source>
        <dbReference type="SAM" id="MobiDB-lite"/>
    </source>
</evidence>
<dbReference type="Pfam" id="PF13535">
    <property type="entry name" value="ATP-grasp_4"/>
    <property type="match status" value="1"/>
</dbReference>
<reference evidence="7" key="1">
    <citation type="submission" date="2020-01" db="EMBL/GenBank/DDBJ databases">
        <title>Whole-genome analyses of novel actinobacteria.</title>
        <authorList>
            <person name="Sahin N."/>
        </authorList>
    </citation>
    <scope>NUCLEOTIDE SEQUENCE</scope>
    <source>
        <strain evidence="7">YC537</strain>
    </source>
</reference>
<keyword evidence="3 4" id="KW-0067">ATP-binding</keyword>
<evidence type="ECO:0000259" key="6">
    <source>
        <dbReference type="PROSITE" id="PS50975"/>
    </source>
</evidence>
<comment type="caution">
    <text evidence="7">The sequence shown here is derived from an EMBL/GenBank/DDBJ whole genome shotgun (WGS) entry which is preliminary data.</text>
</comment>
<dbReference type="PROSITE" id="PS50975">
    <property type="entry name" value="ATP_GRASP"/>
    <property type="match status" value="1"/>
</dbReference>
<keyword evidence="1" id="KW-0436">Ligase</keyword>
<evidence type="ECO:0000313" key="8">
    <source>
        <dbReference type="Proteomes" id="UP000598297"/>
    </source>
</evidence>
<evidence type="ECO:0000256" key="4">
    <source>
        <dbReference type="PROSITE-ProRule" id="PRU00409"/>
    </source>
</evidence>
<keyword evidence="8" id="KW-1185">Reference proteome</keyword>
<protein>
    <submittedName>
        <fullName evidence="7">ATP-grasp domain-containing protein</fullName>
    </submittedName>
</protein>
<dbReference type="SUPFAM" id="SSF56059">
    <property type="entry name" value="Glutathione synthetase ATP-binding domain-like"/>
    <property type="match status" value="1"/>
</dbReference>
<feature type="region of interest" description="Disordered" evidence="5">
    <location>
        <begin position="56"/>
        <end position="77"/>
    </location>
</feature>
<dbReference type="AlphaFoldDB" id="A0A964XKJ1"/>
<dbReference type="GO" id="GO:0046872">
    <property type="term" value="F:metal ion binding"/>
    <property type="evidence" value="ECO:0007669"/>
    <property type="project" value="InterPro"/>
</dbReference>
<feature type="domain" description="ATP-grasp" evidence="6">
    <location>
        <begin position="132"/>
        <end position="334"/>
    </location>
</feature>
<sequence length="430" mass="45613">MTTTPPLLAVVDPYGPGALIAPAFRDLGWSCVAVTTASEPPAVLAHTWRPQDFDTVLHHEGTDGTDGTESSDSADGDGSALCRALRAAGVSGVVTGMETGGPLADLLCSRLFPGRANTLGLAEARRDKALTHQALAEAGLPHLRQVRTDDFGRVEQWLAATGLGRAEAVILKPARSAGTDSVRRLRPGPGLRAAFASMAGRRNALGYVEREVLVQEYAVGTEFSVDTFSVDGVHDVCGVTRYAKRSVGSVVGIYDSVEFLGLDDPVCAGLVGYARDVLDALGVRFGPMHAEIMLRPDGPVLIELNARAAGGQMPFLSRLATGRSQLDRLTAYFGGTYDHAPGYGLRRHVMSVFVTAHRSGVLRNPDLLADLGQLPTAARSTVEVPADGRVAETSDVFSVLGRVVLAGADRDQVQRDRARVKEIERGLQIV</sequence>
<evidence type="ECO:0000256" key="1">
    <source>
        <dbReference type="ARBA" id="ARBA00022598"/>
    </source>
</evidence>
<evidence type="ECO:0000313" key="7">
    <source>
        <dbReference type="EMBL" id="NBE50752.1"/>
    </source>
</evidence>
<dbReference type="OrthoDB" id="24041at2"/>
<feature type="compositionally biased region" description="Low complexity" evidence="5">
    <location>
        <begin position="65"/>
        <end position="77"/>
    </location>
</feature>
<dbReference type="Proteomes" id="UP000598297">
    <property type="component" value="Unassembled WGS sequence"/>
</dbReference>
<accession>A0A964XKJ1</accession>
<dbReference type="PANTHER" id="PTHR43585:SF2">
    <property type="entry name" value="ATP-GRASP ENZYME FSQD"/>
    <property type="match status" value="1"/>
</dbReference>
<proteinExistence type="predicted"/>
<dbReference type="PANTHER" id="PTHR43585">
    <property type="entry name" value="FUMIPYRROLE BIOSYNTHESIS PROTEIN C"/>
    <property type="match status" value="1"/>
</dbReference>
<dbReference type="Gene3D" id="3.30.470.20">
    <property type="entry name" value="ATP-grasp fold, B domain"/>
    <property type="match status" value="1"/>
</dbReference>